<feature type="transmembrane region" description="Helical" evidence="7">
    <location>
        <begin position="58"/>
        <end position="80"/>
    </location>
</feature>
<dbReference type="InterPro" id="IPR050638">
    <property type="entry name" value="AA-Vitamin_Transporters"/>
</dbReference>
<dbReference type="EMBL" id="AZSP01000132">
    <property type="protein sequence ID" value="PVE11675.1"/>
    <property type="molecule type" value="Genomic_DNA"/>
</dbReference>
<feature type="compositionally biased region" description="Low complexity" evidence="6">
    <location>
        <begin position="349"/>
        <end position="373"/>
    </location>
</feature>
<feature type="region of interest" description="Disordered" evidence="6">
    <location>
        <begin position="284"/>
        <end position="380"/>
    </location>
</feature>
<feature type="transmembrane region" description="Helical" evidence="7">
    <location>
        <begin position="237"/>
        <end position="257"/>
    </location>
</feature>
<dbReference type="GO" id="GO:0016020">
    <property type="term" value="C:membrane"/>
    <property type="evidence" value="ECO:0007669"/>
    <property type="project" value="UniProtKB-SubCell"/>
</dbReference>
<feature type="transmembrane region" description="Helical" evidence="7">
    <location>
        <begin position="138"/>
        <end position="159"/>
    </location>
</feature>
<organism evidence="9 10">
    <name type="scientific">Streptomyces scopuliridis RB72</name>
    <dbReference type="NCBI Taxonomy" id="1440053"/>
    <lineage>
        <taxon>Bacteria</taxon>
        <taxon>Bacillati</taxon>
        <taxon>Actinomycetota</taxon>
        <taxon>Actinomycetes</taxon>
        <taxon>Kitasatosporales</taxon>
        <taxon>Streptomycetaceae</taxon>
        <taxon>Streptomyces</taxon>
    </lineage>
</organism>
<feature type="transmembrane region" description="Helical" evidence="7">
    <location>
        <begin position="33"/>
        <end position="51"/>
    </location>
</feature>
<dbReference type="STRING" id="1440053.GCA_000718095_03474"/>
<gene>
    <name evidence="9" type="ORF">Y717_28455</name>
</gene>
<dbReference type="PANTHER" id="PTHR32322">
    <property type="entry name" value="INNER MEMBRANE TRANSPORTER"/>
    <property type="match status" value="1"/>
</dbReference>
<dbReference type="SUPFAM" id="SSF103481">
    <property type="entry name" value="Multidrug resistance efflux transporter EmrE"/>
    <property type="match status" value="2"/>
</dbReference>
<evidence type="ECO:0000259" key="8">
    <source>
        <dbReference type="Pfam" id="PF00892"/>
    </source>
</evidence>
<comment type="caution">
    <text evidence="9">The sequence shown here is derived from an EMBL/GenBank/DDBJ whole genome shotgun (WGS) entry which is preliminary data.</text>
</comment>
<protein>
    <submittedName>
        <fullName evidence="9">Membrane protein</fullName>
    </submittedName>
</protein>
<feature type="transmembrane region" description="Helical" evidence="7">
    <location>
        <begin position="210"/>
        <end position="230"/>
    </location>
</feature>
<evidence type="ECO:0000256" key="1">
    <source>
        <dbReference type="ARBA" id="ARBA00004141"/>
    </source>
</evidence>
<dbReference type="Proteomes" id="UP000245992">
    <property type="component" value="Unassembled WGS sequence"/>
</dbReference>
<feature type="transmembrane region" description="Helical" evidence="7">
    <location>
        <begin position="7"/>
        <end position="27"/>
    </location>
</feature>
<feature type="domain" description="EamA" evidence="8">
    <location>
        <begin position="143"/>
        <end position="280"/>
    </location>
</feature>
<keyword evidence="10" id="KW-1185">Reference proteome</keyword>
<evidence type="ECO:0000256" key="6">
    <source>
        <dbReference type="SAM" id="MobiDB-lite"/>
    </source>
</evidence>
<dbReference type="Pfam" id="PF00892">
    <property type="entry name" value="EamA"/>
    <property type="match status" value="2"/>
</dbReference>
<evidence type="ECO:0000313" key="10">
    <source>
        <dbReference type="Proteomes" id="UP000245992"/>
    </source>
</evidence>
<keyword evidence="4 7" id="KW-1133">Transmembrane helix</keyword>
<feature type="domain" description="EamA" evidence="8">
    <location>
        <begin position="6"/>
        <end position="130"/>
    </location>
</feature>
<keyword evidence="5 7" id="KW-0472">Membrane</keyword>
<feature type="transmembrane region" description="Helical" evidence="7">
    <location>
        <begin position="86"/>
        <end position="108"/>
    </location>
</feature>
<dbReference type="InterPro" id="IPR000620">
    <property type="entry name" value="EamA_dom"/>
</dbReference>
<feature type="compositionally biased region" description="Low complexity" evidence="6">
    <location>
        <begin position="298"/>
        <end position="313"/>
    </location>
</feature>
<feature type="transmembrane region" description="Helical" evidence="7">
    <location>
        <begin position="115"/>
        <end position="132"/>
    </location>
</feature>
<keyword evidence="3 7" id="KW-0812">Transmembrane</keyword>
<comment type="subcellular location">
    <subcellularLocation>
        <location evidence="1">Membrane</location>
        <topology evidence="1">Multi-pass membrane protein</topology>
    </subcellularLocation>
</comment>
<dbReference type="InterPro" id="IPR037185">
    <property type="entry name" value="EmrE-like"/>
</dbReference>
<evidence type="ECO:0000313" key="9">
    <source>
        <dbReference type="EMBL" id="PVE11675.1"/>
    </source>
</evidence>
<name>A0A2T7T995_9ACTN</name>
<evidence type="ECO:0000256" key="5">
    <source>
        <dbReference type="ARBA" id="ARBA00023136"/>
    </source>
</evidence>
<feature type="transmembrane region" description="Helical" evidence="7">
    <location>
        <begin position="171"/>
        <end position="190"/>
    </location>
</feature>
<dbReference type="AlphaFoldDB" id="A0A2T7T995"/>
<accession>A0A2T7T995</accession>
<reference evidence="9 10" key="1">
    <citation type="submission" date="2013-12" db="EMBL/GenBank/DDBJ databases">
        <title>Annotated genome of Streptomyces scopuliridis.</title>
        <authorList>
            <person name="Olson J.B."/>
        </authorList>
    </citation>
    <scope>NUCLEOTIDE SEQUENCE [LARGE SCALE GENOMIC DNA]</scope>
    <source>
        <strain evidence="9 10">RB72</strain>
    </source>
</reference>
<proteinExistence type="inferred from homology"/>
<evidence type="ECO:0000256" key="4">
    <source>
        <dbReference type="ARBA" id="ARBA00022989"/>
    </source>
</evidence>
<evidence type="ECO:0000256" key="7">
    <source>
        <dbReference type="SAM" id="Phobius"/>
    </source>
</evidence>
<sequence>MRPTHIAFAVLVTAVWGVNFVVIEVGLGHFPPLLFSALRFLAAALPAVFFVGRPKVAWKWVIGVGLVLGVAKFGLLFVGMDQGMPAGLSSLVLQIQAVFTALFAAVALGERPGRVRLLGMAVALAGIAVAAVDEGTSGPLLAFTLVIAAAACWGVSNVLTRKASPPDALNFMVWVSAVPVLPLLGLSLLFEGPDADLAALRALDGTGIAVILYVAWVTTVFGFGAWGFLLRRYPASSVAPFSLLVPVFGMSSAALLLSESVSPLRWCAAALLVGGVALTSLSRTGGPATPLPKPPLATEPVPAETVPAETVPAEPVPAEPVLGAPVSGEPIPAVSASTGWAPAEPTPAPSTAAANTPAANTPAANTPAGPLTPKSSPTRA</sequence>
<comment type="similarity">
    <text evidence="2">Belongs to the EamA transporter family.</text>
</comment>
<dbReference type="PANTHER" id="PTHR32322:SF9">
    <property type="entry name" value="AMINO-ACID METABOLITE EFFLUX PUMP-RELATED"/>
    <property type="match status" value="1"/>
</dbReference>
<evidence type="ECO:0000256" key="3">
    <source>
        <dbReference type="ARBA" id="ARBA00022692"/>
    </source>
</evidence>
<evidence type="ECO:0000256" key="2">
    <source>
        <dbReference type="ARBA" id="ARBA00007362"/>
    </source>
</evidence>